<dbReference type="PANTHER" id="PTHR21716:SF16">
    <property type="entry name" value="BLL1467 PROTEIN"/>
    <property type="match status" value="1"/>
</dbReference>
<dbReference type="PANTHER" id="PTHR21716">
    <property type="entry name" value="TRANSMEMBRANE PROTEIN"/>
    <property type="match status" value="1"/>
</dbReference>
<dbReference type="EMBL" id="BSNI01000001">
    <property type="protein sequence ID" value="GLQ15942.1"/>
    <property type="molecule type" value="Genomic_DNA"/>
</dbReference>
<dbReference type="Proteomes" id="UP001161405">
    <property type="component" value="Unassembled WGS sequence"/>
</dbReference>
<gene>
    <name evidence="7" type="ORF">GCM10007879_01910</name>
</gene>
<dbReference type="Pfam" id="PF01594">
    <property type="entry name" value="AI-2E_transport"/>
    <property type="match status" value="1"/>
</dbReference>
<accession>A0ABQ5ULD4</accession>
<reference evidence="7" key="1">
    <citation type="journal article" date="2014" name="Int. J. Syst. Evol. Microbiol.">
        <title>Complete genome of a new Firmicutes species belonging to the dominant human colonic microbiota ('Ruminococcus bicirculans') reveals two chromosomes and a selective capacity to utilize plant glucans.</title>
        <authorList>
            <consortium name="NISC Comparative Sequencing Program"/>
            <person name="Wegmann U."/>
            <person name="Louis P."/>
            <person name="Goesmann A."/>
            <person name="Henrissat B."/>
            <person name="Duncan S.H."/>
            <person name="Flint H.J."/>
        </authorList>
    </citation>
    <scope>NUCLEOTIDE SEQUENCE</scope>
    <source>
        <strain evidence="7">NBRC 107169</strain>
    </source>
</reference>
<comment type="subcellular location">
    <subcellularLocation>
        <location evidence="1">Membrane</location>
        <topology evidence="1">Multi-pass membrane protein</topology>
    </subcellularLocation>
</comment>
<comment type="caution">
    <text evidence="7">The sequence shown here is derived from an EMBL/GenBank/DDBJ whole genome shotgun (WGS) entry which is preliminary data.</text>
</comment>
<evidence type="ECO:0000256" key="4">
    <source>
        <dbReference type="ARBA" id="ARBA00022989"/>
    </source>
</evidence>
<evidence type="ECO:0000256" key="6">
    <source>
        <dbReference type="SAM" id="Phobius"/>
    </source>
</evidence>
<evidence type="ECO:0000313" key="7">
    <source>
        <dbReference type="EMBL" id="GLQ15942.1"/>
    </source>
</evidence>
<evidence type="ECO:0000313" key="8">
    <source>
        <dbReference type="Proteomes" id="UP001161405"/>
    </source>
</evidence>
<name>A0ABQ5ULD4_9HYPH</name>
<feature type="transmembrane region" description="Helical" evidence="6">
    <location>
        <begin position="107"/>
        <end position="131"/>
    </location>
</feature>
<evidence type="ECO:0000256" key="2">
    <source>
        <dbReference type="ARBA" id="ARBA00009773"/>
    </source>
</evidence>
<reference evidence="7" key="2">
    <citation type="submission" date="2023-01" db="EMBL/GenBank/DDBJ databases">
        <title>Draft genome sequence of Maritalea porphyrae strain NBRC 107169.</title>
        <authorList>
            <person name="Sun Q."/>
            <person name="Mori K."/>
        </authorList>
    </citation>
    <scope>NUCLEOTIDE SEQUENCE</scope>
    <source>
        <strain evidence="7">NBRC 107169</strain>
    </source>
</reference>
<evidence type="ECO:0000256" key="5">
    <source>
        <dbReference type="ARBA" id="ARBA00023136"/>
    </source>
</evidence>
<comment type="similarity">
    <text evidence="2">Belongs to the autoinducer-2 exporter (AI-2E) (TC 2.A.86) family.</text>
</comment>
<feature type="transmembrane region" description="Helical" evidence="6">
    <location>
        <begin position="166"/>
        <end position="199"/>
    </location>
</feature>
<feature type="transmembrane region" description="Helical" evidence="6">
    <location>
        <begin position="233"/>
        <end position="255"/>
    </location>
</feature>
<dbReference type="InterPro" id="IPR002549">
    <property type="entry name" value="AI-2E-like"/>
</dbReference>
<feature type="transmembrane region" description="Helical" evidence="6">
    <location>
        <begin position="205"/>
        <end position="226"/>
    </location>
</feature>
<evidence type="ECO:0000256" key="1">
    <source>
        <dbReference type="ARBA" id="ARBA00004141"/>
    </source>
</evidence>
<protein>
    <submittedName>
        <fullName evidence="7">AI-2E family transporter</fullName>
    </submittedName>
</protein>
<evidence type="ECO:0000256" key="3">
    <source>
        <dbReference type="ARBA" id="ARBA00022692"/>
    </source>
</evidence>
<proteinExistence type="inferred from homology"/>
<sequence>MSVIIGLMFGPVSDRLEKFGAPAWLSSLAVVFCFFFIIIAILSAIVIPLSGWVAKLPLLWSRLQQLFADWEGILSALEGIRERIDGVVQNDADVVVQVDEGSAITNVFTIAPVVLAQLLMFLASLFFFVATRKQIKDSVVRNLIVLNAGYRGARIFKDVEHNVSRYLLSITLINICVALVVATALWLIGIPGALMWGILAGLLNYITYVGPALMLAAMVGVGLLTFDTGNAALLPAITYLTINFVESQFITPMLIGRAMTLNPFLVFLSITFWIWAWGPLGGLVAVPSLIIGRCIFCNLHQSHQKLQ</sequence>
<keyword evidence="3 6" id="KW-0812">Transmembrane</keyword>
<organism evidence="7 8">
    <name type="scientific">Maritalea porphyrae</name>
    <dbReference type="NCBI Taxonomy" id="880732"/>
    <lineage>
        <taxon>Bacteria</taxon>
        <taxon>Pseudomonadati</taxon>
        <taxon>Pseudomonadota</taxon>
        <taxon>Alphaproteobacteria</taxon>
        <taxon>Hyphomicrobiales</taxon>
        <taxon>Devosiaceae</taxon>
        <taxon>Maritalea</taxon>
    </lineage>
</organism>
<keyword evidence="5 6" id="KW-0472">Membrane</keyword>
<feature type="transmembrane region" description="Helical" evidence="6">
    <location>
        <begin position="21"/>
        <end position="54"/>
    </location>
</feature>
<feature type="transmembrane region" description="Helical" evidence="6">
    <location>
        <begin position="275"/>
        <end position="296"/>
    </location>
</feature>
<keyword evidence="4 6" id="KW-1133">Transmembrane helix</keyword>
<keyword evidence="8" id="KW-1185">Reference proteome</keyword>